<accession>A0A4R8ID63</accession>
<organism evidence="2 3">
    <name type="scientific">Epilithonimonas xixisoli</name>
    <dbReference type="NCBI Taxonomy" id="1476462"/>
    <lineage>
        <taxon>Bacteria</taxon>
        <taxon>Pseudomonadati</taxon>
        <taxon>Bacteroidota</taxon>
        <taxon>Flavobacteriia</taxon>
        <taxon>Flavobacteriales</taxon>
        <taxon>Weeksellaceae</taxon>
        <taxon>Chryseobacterium group</taxon>
        <taxon>Epilithonimonas</taxon>
    </lineage>
</organism>
<proteinExistence type="predicted"/>
<evidence type="ECO:0000313" key="3">
    <source>
        <dbReference type="Proteomes" id="UP000295313"/>
    </source>
</evidence>
<sequence>MKNLLLLAAGFLASSTYAQCTIAGNDNIKPNETTSLTVDAKAQCDECYSWKSSDLNIKIDGKTKTNKIDVSSSQIGKSTISVSVFTNQGLQQCEKIINVAVPALVAATPAVKESKQNIIENSCGIPVDDFKDVKVSESIISFFPNGNPTSYTYKWSVSYANGEVQESSEKIPQFFYSDVNYITLVKLKITKNNPICSVTISKKFDENFWKAKKYSNLQQKVYSPISYSEYVKPAEEANSSK</sequence>
<dbReference type="AlphaFoldDB" id="A0A4R8ID63"/>
<evidence type="ECO:0008006" key="4">
    <source>
        <dbReference type="Google" id="ProtNLM"/>
    </source>
</evidence>
<keyword evidence="1" id="KW-0732">Signal</keyword>
<feature type="chain" id="PRO_5020233091" description="Ig-like domain-containing protein" evidence="1">
    <location>
        <begin position="19"/>
        <end position="241"/>
    </location>
</feature>
<evidence type="ECO:0000313" key="2">
    <source>
        <dbReference type="EMBL" id="TDX82695.1"/>
    </source>
</evidence>
<evidence type="ECO:0000256" key="1">
    <source>
        <dbReference type="SAM" id="SignalP"/>
    </source>
</evidence>
<dbReference type="RefSeq" id="WP_133945446.1">
    <property type="nucleotide sequence ID" value="NZ_SOEO01000003.1"/>
</dbReference>
<dbReference type="OrthoDB" id="1251149at2"/>
<reference evidence="2 3" key="1">
    <citation type="submission" date="2019-03" db="EMBL/GenBank/DDBJ databases">
        <title>Genomic Encyclopedia of Type Strains, Phase III (KMG-III): the genomes of soil and plant-associated and newly described type strains.</title>
        <authorList>
            <person name="Whitman W."/>
        </authorList>
    </citation>
    <scope>NUCLEOTIDE SEQUENCE [LARGE SCALE GENOMIC DNA]</scope>
    <source>
        <strain evidence="2 3">CGMCC 1.12802</strain>
    </source>
</reference>
<dbReference type="EMBL" id="SOEO01000003">
    <property type="protein sequence ID" value="TDX82695.1"/>
    <property type="molecule type" value="Genomic_DNA"/>
</dbReference>
<name>A0A4R8ID63_9FLAO</name>
<dbReference type="Proteomes" id="UP000295313">
    <property type="component" value="Unassembled WGS sequence"/>
</dbReference>
<protein>
    <recommendedName>
        <fullName evidence="4">Ig-like domain-containing protein</fullName>
    </recommendedName>
</protein>
<feature type="signal peptide" evidence="1">
    <location>
        <begin position="1"/>
        <end position="18"/>
    </location>
</feature>
<keyword evidence="3" id="KW-1185">Reference proteome</keyword>
<gene>
    <name evidence="2" type="ORF">B0I22_2715</name>
</gene>
<comment type="caution">
    <text evidence="2">The sequence shown here is derived from an EMBL/GenBank/DDBJ whole genome shotgun (WGS) entry which is preliminary data.</text>
</comment>